<gene>
    <name evidence="2" type="ORF">HNR30_003862</name>
</gene>
<evidence type="ECO:0000256" key="1">
    <source>
        <dbReference type="SAM" id="MobiDB-lite"/>
    </source>
</evidence>
<accession>A0A7W0HR05</accession>
<protein>
    <submittedName>
        <fullName evidence="2">Uncharacterized protein</fullName>
    </submittedName>
</protein>
<feature type="region of interest" description="Disordered" evidence="1">
    <location>
        <begin position="85"/>
        <end position="105"/>
    </location>
</feature>
<evidence type="ECO:0000313" key="3">
    <source>
        <dbReference type="Proteomes" id="UP000530928"/>
    </source>
</evidence>
<dbReference type="AlphaFoldDB" id="A0A7W0HR05"/>
<comment type="caution">
    <text evidence="2">The sequence shown here is derived from an EMBL/GenBank/DDBJ whole genome shotgun (WGS) entry which is preliminary data.</text>
</comment>
<feature type="compositionally biased region" description="Polar residues" evidence="1">
    <location>
        <begin position="94"/>
        <end position="105"/>
    </location>
</feature>
<proteinExistence type="predicted"/>
<dbReference type="Proteomes" id="UP000530928">
    <property type="component" value="Unassembled WGS sequence"/>
</dbReference>
<reference evidence="2 3" key="1">
    <citation type="submission" date="2020-07" db="EMBL/GenBank/DDBJ databases">
        <title>Genomic Encyclopedia of Type Strains, Phase IV (KMG-IV): sequencing the most valuable type-strain genomes for metagenomic binning, comparative biology and taxonomic classification.</title>
        <authorList>
            <person name="Goeker M."/>
        </authorList>
    </citation>
    <scope>NUCLEOTIDE SEQUENCE [LARGE SCALE GENOMIC DNA]</scope>
    <source>
        <strain evidence="2 3">DSM 45533</strain>
    </source>
</reference>
<name>A0A7W0HR05_9ACTN</name>
<organism evidence="2 3">
    <name type="scientific">Nonomuraea soli</name>
    <dbReference type="NCBI Taxonomy" id="1032476"/>
    <lineage>
        <taxon>Bacteria</taxon>
        <taxon>Bacillati</taxon>
        <taxon>Actinomycetota</taxon>
        <taxon>Actinomycetes</taxon>
        <taxon>Streptosporangiales</taxon>
        <taxon>Streptosporangiaceae</taxon>
        <taxon>Nonomuraea</taxon>
    </lineage>
</organism>
<evidence type="ECO:0000313" key="2">
    <source>
        <dbReference type="EMBL" id="MBA2892508.1"/>
    </source>
</evidence>
<dbReference type="EMBL" id="JACDUR010000004">
    <property type="protein sequence ID" value="MBA2892508.1"/>
    <property type="molecule type" value="Genomic_DNA"/>
</dbReference>
<dbReference type="RefSeq" id="WP_181611274.1">
    <property type="nucleotide sequence ID" value="NZ_BAABAM010000003.1"/>
</dbReference>
<sequence length="105" mass="11933">MAEVDNPKWEYLKNLLDKVHAIQGAMDKKLNKPANAMDSGKVWTSKTATEWKGHLHDRVKAYNGAVGALDDEVSAMLSATPRKCSQEEADRWHQQVNSYNRTSRY</sequence>
<keyword evidence="3" id="KW-1185">Reference proteome</keyword>